<sequence>MPLQPSPIIVQKSSEHAKPLLSPPLLAPPSLPHSPRRSSPLKHRLDLDEEEDTTVNNTMASDVRQLQHETRAAKRPALERNTSPKLTQPRPPPRPHRTSLLKSTQKRLARAAMEKSSHVAAVDNSIFSRISSLISPDETSINASLASATDTISPPDHPNHPLLQNFRMLPQDHPWTDDHFQALLSLYKHWLLHEDMYSPRHAINARLITPEWSKLINMSFSNWGYEMLVTEGLVVIAALFEQLLRLRDQAEFEELYGAELRIGVVGARTVESGPISKWHIALRLFTVMVGDLIRADERKGVPIDRTPKLKWRYRDQWLWRRGWFSGLL</sequence>
<proteinExistence type="predicted"/>
<feature type="compositionally biased region" description="Basic residues" evidence="1">
    <location>
        <begin position="93"/>
        <end position="109"/>
    </location>
</feature>
<dbReference type="OrthoDB" id="3946221at2759"/>
<evidence type="ECO:0000256" key="1">
    <source>
        <dbReference type="SAM" id="MobiDB-lite"/>
    </source>
</evidence>
<reference evidence="2" key="1">
    <citation type="journal article" date="2020" name="Stud. Mycol.">
        <title>101 Dothideomycetes genomes: a test case for predicting lifestyles and emergence of pathogens.</title>
        <authorList>
            <person name="Haridas S."/>
            <person name="Albert R."/>
            <person name="Binder M."/>
            <person name="Bloem J."/>
            <person name="Labutti K."/>
            <person name="Salamov A."/>
            <person name="Andreopoulos B."/>
            <person name="Baker S."/>
            <person name="Barry K."/>
            <person name="Bills G."/>
            <person name="Bluhm B."/>
            <person name="Cannon C."/>
            <person name="Castanera R."/>
            <person name="Culley D."/>
            <person name="Daum C."/>
            <person name="Ezra D."/>
            <person name="Gonzalez J."/>
            <person name="Henrissat B."/>
            <person name="Kuo A."/>
            <person name="Liang C."/>
            <person name="Lipzen A."/>
            <person name="Lutzoni F."/>
            <person name="Magnuson J."/>
            <person name="Mondo S."/>
            <person name="Nolan M."/>
            <person name="Ohm R."/>
            <person name="Pangilinan J."/>
            <person name="Park H.-J."/>
            <person name="Ramirez L."/>
            <person name="Alfaro M."/>
            <person name="Sun H."/>
            <person name="Tritt A."/>
            <person name="Yoshinaga Y."/>
            <person name="Zwiers L.-H."/>
            <person name="Turgeon B."/>
            <person name="Goodwin S."/>
            <person name="Spatafora J."/>
            <person name="Crous P."/>
            <person name="Grigoriev I."/>
        </authorList>
    </citation>
    <scope>NUCLEOTIDE SEQUENCE</scope>
    <source>
        <strain evidence="2">CBS 115976</strain>
    </source>
</reference>
<dbReference type="Proteomes" id="UP000799302">
    <property type="component" value="Unassembled WGS sequence"/>
</dbReference>
<feature type="compositionally biased region" description="Basic and acidic residues" evidence="1">
    <location>
        <begin position="65"/>
        <end position="78"/>
    </location>
</feature>
<protein>
    <submittedName>
        <fullName evidence="2">Uncharacterized protein</fullName>
    </submittedName>
</protein>
<feature type="compositionally biased region" description="Pro residues" evidence="1">
    <location>
        <begin position="21"/>
        <end position="32"/>
    </location>
</feature>
<accession>A0A6A6UTB5</accession>
<feature type="region of interest" description="Disordered" evidence="1">
    <location>
        <begin position="1"/>
        <end position="111"/>
    </location>
</feature>
<organism evidence="2 3">
    <name type="scientific">Microthyrium microscopicum</name>
    <dbReference type="NCBI Taxonomy" id="703497"/>
    <lineage>
        <taxon>Eukaryota</taxon>
        <taxon>Fungi</taxon>
        <taxon>Dikarya</taxon>
        <taxon>Ascomycota</taxon>
        <taxon>Pezizomycotina</taxon>
        <taxon>Dothideomycetes</taxon>
        <taxon>Dothideomycetes incertae sedis</taxon>
        <taxon>Microthyriales</taxon>
        <taxon>Microthyriaceae</taxon>
        <taxon>Microthyrium</taxon>
    </lineage>
</organism>
<evidence type="ECO:0000313" key="3">
    <source>
        <dbReference type="Proteomes" id="UP000799302"/>
    </source>
</evidence>
<evidence type="ECO:0000313" key="2">
    <source>
        <dbReference type="EMBL" id="KAF2675050.1"/>
    </source>
</evidence>
<name>A0A6A6UTB5_9PEZI</name>
<dbReference type="AlphaFoldDB" id="A0A6A6UTB5"/>
<gene>
    <name evidence="2" type="ORF">BT63DRAFT_420284</name>
</gene>
<dbReference type="EMBL" id="MU004230">
    <property type="protein sequence ID" value="KAF2675050.1"/>
    <property type="molecule type" value="Genomic_DNA"/>
</dbReference>
<keyword evidence="3" id="KW-1185">Reference proteome</keyword>